<name>A0A0A8YTN0_ARUDO</name>
<accession>A0A0A8YTN0</accession>
<reference evidence="1" key="1">
    <citation type="submission" date="2014-09" db="EMBL/GenBank/DDBJ databases">
        <authorList>
            <person name="Magalhaes I.L.F."/>
            <person name="Oliveira U."/>
            <person name="Santos F.R."/>
            <person name="Vidigal T.H.D.A."/>
            <person name="Brescovit A.D."/>
            <person name="Santos A.J."/>
        </authorList>
    </citation>
    <scope>NUCLEOTIDE SEQUENCE</scope>
    <source>
        <tissue evidence="1">Shoot tissue taken approximately 20 cm above the soil surface</tissue>
    </source>
</reference>
<reference evidence="1" key="2">
    <citation type="journal article" date="2015" name="Data Brief">
        <title>Shoot transcriptome of the giant reed, Arundo donax.</title>
        <authorList>
            <person name="Barrero R.A."/>
            <person name="Guerrero F.D."/>
            <person name="Moolhuijzen P."/>
            <person name="Goolsby J.A."/>
            <person name="Tidwell J."/>
            <person name="Bellgard S.E."/>
            <person name="Bellgard M.I."/>
        </authorList>
    </citation>
    <scope>NUCLEOTIDE SEQUENCE</scope>
    <source>
        <tissue evidence="1">Shoot tissue taken approximately 20 cm above the soil surface</tissue>
    </source>
</reference>
<sequence length="14" mass="1531">MNRMSSTEIGGNFS</sequence>
<organism evidence="1">
    <name type="scientific">Arundo donax</name>
    <name type="common">Giant reed</name>
    <name type="synonym">Donax arundinaceus</name>
    <dbReference type="NCBI Taxonomy" id="35708"/>
    <lineage>
        <taxon>Eukaryota</taxon>
        <taxon>Viridiplantae</taxon>
        <taxon>Streptophyta</taxon>
        <taxon>Embryophyta</taxon>
        <taxon>Tracheophyta</taxon>
        <taxon>Spermatophyta</taxon>
        <taxon>Magnoliopsida</taxon>
        <taxon>Liliopsida</taxon>
        <taxon>Poales</taxon>
        <taxon>Poaceae</taxon>
        <taxon>PACMAD clade</taxon>
        <taxon>Arundinoideae</taxon>
        <taxon>Arundineae</taxon>
        <taxon>Arundo</taxon>
    </lineage>
</organism>
<evidence type="ECO:0000313" key="1">
    <source>
        <dbReference type="EMBL" id="JAD30419.1"/>
    </source>
</evidence>
<proteinExistence type="predicted"/>
<protein>
    <submittedName>
        <fullName evidence="1">Uncharacterized protein</fullName>
    </submittedName>
</protein>
<dbReference type="EMBL" id="GBRH01267476">
    <property type="protein sequence ID" value="JAD30419.1"/>
    <property type="molecule type" value="Transcribed_RNA"/>
</dbReference>